<dbReference type="PANTHER" id="PTHR21485">
    <property type="entry name" value="HAD SUPERFAMILY MEMBERS CMAS AND KDSC"/>
    <property type="match status" value="1"/>
</dbReference>
<dbReference type="Gene3D" id="3.90.550.10">
    <property type="entry name" value="Spore Coat Polysaccharide Biosynthesis Protein SpsA, Chain A"/>
    <property type="match status" value="1"/>
</dbReference>
<dbReference type="GO" id="GO:0008781">
    <property type="term" value="F:N-acylneuraminate cytidylyltransferase activity"/>
    <property type="evidence" value="ECO:0007669"/>
    <property type="project" value="TreeGrafter"/>
</dbReference>
<dbReference type="InterPro" id="IPR029044">
    <property type="entry name" value="Nucleotide-diphossugar_trans"/>
</dbReference>
<proteinExistence type="predicted"/>
<dbReference type="SUPFAM" id="SSF53448">
    <property type="entry name" value="Nucleotide-diphospho-sugar transferases"/>
    <property type="match status" value="1"/>
</dbReference>
<dbReference type="InterPro" id="IPR050793">
    <property type="entry name" value="CMP-NeuNAc_synthase"/>
</dbReference>
<dbReference type="InterPro" id="IPR020039">
    <property type="entry name" value="PseF"/>
</dbReference>
<sequence length="236" mass="26382">MNLAIIPARGGSKRIPDKNIKHFCGKPLIAYSIEAARASGLFEKVVVSTDSEKVANVAREWGGDVPFMRPQELADDFTGTSAVVVNAIQECRKLGINPELVCCIYATAPLLQQRYLQEGFEALSKQSDKHYAFSVTEFAFPVQRALIKSDNGGVEPMFPEFIANRSQDLPAALHDAGQFYWGRAQAFLDNKRVFAPHSLPILLPHYLVQDIDTPDDWQRAELLYRAFCQHALKENS</sequence>
<organism evidence="1 2">
    <name type="scientific">Lacimicrobium alkaliphilum</name>
    <dbReference type="NCBI Taxonomy" id="1526571"/>
    <lineage>
        <taxon>Bacteria</taxon>
        <taxon>Pseudomonadati</taxon>
        <taxon>Pseudomonadota</taxon>
        <taxon>Gammaproteobacteria</taxon>
        <taxon>Alteromonadales</taxon>
        <taxon>Alteromonadaceae</taxon>
        <taxon>Lacimicrobium</taxon>
    </lineage>
</organism>
<dbReference type="AlphaFoldDB" id="A0A0U2Z9I2"/>
<keyword evidence="1" id="KW-0548">Nucleotidyltransferase</keyword>
<dbReference type="PANTHER" id="PTHR21485:SF6">
    <property type="entry name" value="N-ACYLNEURAMINATE CYTIDYLYLTRANSFERASE-RELATED"/>
    <property type="match status" value="1"/>
</dbReference>
<dbReference type="STRING" id="1526571.AT746_12915"/>
<dbReference type="NCBIfam" id="TIGR03584">
    <property type="entry name" value="PseF"/>
    <property type="match status" value="1"/>
</dbReference>
<gene>
    <name evidence="1" type="ORF">AT746_12915</name>
</gene>
<dbReference type="InterPro" id="IPR003329">
    <property type="entry name" value="Cytidylyl_trans"/>
</dbReference>
<reference evidence="1 2" key="1">
    <citation type="submission" date="2015-12" db="EMBL/GenBank/DDBJ databases">
        <title>Complete genome of Lacimicrobium alkaliphilum KCTC 32984.</title>
        <authorList>
            <person name="Kim S.-G."/>
            <person name="Lee Y.-J."/>
        </authorList>
    </citation>
    <scope>NUCLEOTIDE SEQUENCE [LARGE SCALE GENOMIC DNA]</scope>
    <source>
        <strain evidence="1 2">YelD216</strain>
    </source>
</reference>
<accession>A0A0U2Z9I2</accession>
<dbReference type="Pfam" id="PF02348">
    <property type="entry name" value="CTP_transf_3"/>
    <property type="match status" value="1"/>
</dbReference>
<dbReference type="EMBL" id="CP013650">
    <property type="protein sequence ID" value="ALS99076.1"/>
    <property type="molecule type" value="Genomic_DNA"/>
</dbReference>
<evidence type="ECO:0000313" key="1">
    <source>
        <dbReference type="EMBL" id="ALS99076.1"/>
    </source>
</evidence>
<protein>
    <submittedName>
        <fullName evidence="1">Pseudaminic acid cytidylyltransferase</fullName>
    </submittedName>
</protein>
<dbReference type="RefSeq" id="WP_062480940.1">
    <property type="nucleotide sequence ID" value="NZ_CP013650.1"/>
</dbReference>
<dbReference type="KEGG" id="lal:AT746_12915"/>
<evidence type="ECO:0000313" key="2">
    <source>
        <dbReference type="Proteomes" id="UP000068447"/>
    </source>
</evidence>
<keyword evidence="2" id="KW-1185">Reference proteome</keyword>
<dbReference type="OrthoDB" id="9805604at2"/>
<keyword evidence="1" id="KW-0808">Transferase</keyword>
<dbReference type="Proteomes" id="UP000068447">
    <property type="component" value="Chromosome"/>
</dbReference>
<name>A0A0U2Z9I2_9ALTE</name>
<dbReference type="CDD" id="cd02513">
    <property type="entry name" value="CMP-NeuAc_Synthase"/>
    <property type="match status" value="1"/>
</dbReference>